<dbReference type="Proteomes" id="UP000252355">
    <property type="component" value="Unassembled WGS sequence"/>
</dbReference>
<evidence type="ECO:0000256" key="6">
    <source>
        <dbReference type="ARBA" id="ARBA00022679"/>
    </source>
</evidence>
<dbReference type="FunFam" id="3.40.640.10:FF:000099">
    <property type="entry name" value="LL-diaminopimelate aminotransferase, chloroplastic"/>
    <property type="match status" value="1"/>
</dbReference>
<evidence type="ECO:0000256" key="3">
    <source>
        <dbReference type="ARBA" id="ARBA00013138"/>
    </source>
</evidence>
<keyword evidence="6 11" id="KW-0808">Transferase</keyword>
<proteinExistence type="inferred from homology"/>
<dbReference type="UniPathway" id="UPA00034">
    <property type="reaction ID" value="UER00466"/>
</dbReference>
<comment type="caution">
    <text evidence="11">The sequence shown here is derived from an EMBL/GenBank/DDBJ whole genome shotgun (WGS) entry which is preliminary data.</text>
</comment>
<dbReference type="Pfam" id="PF00155">
    <property type="entry name" value="Aminotran_1_2"/>
    <property type="match status" value="1"/>
</dbReference>
<evidence type="ECO:0000259" key="10">
    <source>
        <dbReference type="Pfam" id="PF00155"/>
    </source>
</evidence>
<name>A0A367ZNZ0_9BACT</name>
<dbReference type="EC" id="2.6.1.83" evidence="3 9"/>
<gene>
    <name evidence="11" type="ORF">OZSIB_0423</name>
</gene>
<dbReference type="NCBIfam" id="TIGR03542">
    <property type="entry name" value="DAPAT_plant"/>
    <property type="match status" value="1"/>
</dbReference>
<keyword evidence="5 11" id="KW-0032">Aminotransferase</keyword>
<evidence type="ECO:0000256" key="1">
    <source>
        <dbReference type="ARBA" id="ARBA00001933"/>
    </source>
</evidence>
<accession>A0A367ZNZ0</accession>
<reference evidence="11 12" key="1">
    <citation type="submission" date="2018-05" db="EMBL/GenBank/DDBJ databases">
        <title>A metagenomic window into the 2 km-deep terrestrial subsurface aquifer revealed taxonomically and functionally diverse microbial community comprising novel uncultured bacterial lineages.</title>
        <authorList>
            <person name="Kadnikov V.V."/>
            <person name="Mardanov A.V."/>
            <person name="Beletsky A.V."/>
            <person name="Banks D."/>
            <person name="Pimenov N.V."/>
            <person name="Frank Y.A."/>
            <person name="Karnachuk O.V."/>
            <person name="Ravin N.V."/>
        </authorList>
    </citation>
    <scope>NUCLEOTIDE SEQUENCE [LARGE SCALE GENOMIC DNA]</scope>
    <source>
        <strain evidence="11">BY5</strain>
    </source>
</reference>
<dbReference type="InterPro" id="IPR015422">
    <property type="entry name" value="PyrdxlP-dep_Trfase_small"/>
</dbReference>
<evidence type="ECO:0000256" key="8">
    <source>
        <dbReference type="ARBA" id="ARBA00051934"/>
    </source>
</evidence>
<comment type="catalytic activity">
    <reaction evidence="8">
        <text>(2S,6S)-2,6-diaminopimelate + 2-oxoglutarate = (S)-2,3,4,5-tetrahydrodipicolinate + L-glutamate + H2O + H(+)</text>
        <dbReference type="Rhea" id="RHEA:23988"/>
        <dbReference type="ChEBI" id="CHEBI:15377"/>
        <dbReference type="ChEBI" id="CHEBI:15378"/>
        <dbReference type="ChEBI" id="CHEBI:16810"/>
        <dbReference type="ChEBI" id="CHEBI:16845"/>
        <dbReference type="ChEBI" id="CHEBI:29985"/>
        <dbReference type="ChEBI" id="CHEBI:57609"/>
        <dbReference type="EC" id="2.6.1.83"/>
    </reaction>
</comment>
<dbReference type="PANTHER" id="PTHR43144">
    <property type="entry name" value="AMINOTRANSFERASE"/>
    <property type="match status" value="1"/>
</dbReference>
<dbReference type="GO" id="GO:0030170">
    <property type="term" value="F:pyridoxal phosphate binding"/>
    <property type="evidence" value="ECO:0007669"/>
    <property type="project" value="UniProtKB-UniRule"/>
</dbReference>
<sequence length="408" mass="44450">MLPRNPHLARLKSRYLFAEIARRRREFAAAHPEVRVISLGIGDTTEPLVEPIVAAVRDRAIAMGTREGYTGYGDEQGMTALRQKIAEVIYGGAVTPDEVFVSDGCKCDIGRLQLMFGPGAHLAVQDPSYPAYVDSAVLTGMTGDLIESRGQFAGITYLPCHADNGFFPVLEAIPGRSVVYFCSPNNPTGAVATRDQLTQLVAAVRERRGVLVFDAAYSAFIHDDGLPRSIYEIPGAREVAIETGSFSKPAGFTGVRLGWTVVPRDLRYEDGTRLHDDFNRIVTTIFNGASVFAQAAGLAALSPEGLAATRRQIEYYMGNARLIRETLEQAGFRVFGGVNAPYLWARIPGKSSWEAFDELLHRAQVVATPGAGFGPAGEGYLRFSAFAHREDVEEAVGRLRRVYASSRS</sequence>
<evidence type="ECO:0000256" key="4">
    <source>
        <dbReference type="ARBA" id="ARBA00018052"/>
    </source>
</evidence>
<evidence type="ECO:0000313" key="11">
    <source>
        <dbReference type="EMBL" id="RCK79081.1"/>
    </source>
</evidence>
<evidence type="ECO:0000256" key="7">
    <source>
        <dbReference type="ARBA" id="ARBA00022898"/>
    </source>
</evidence>
<evidence type="ECO:0000256" key="2">
    <source>
        <dbReference type="ARBA" id="ARBA00004982"/>
    </source>
</evidence>
<dbReference type="CDD" id="cd00609">
    <property type="entry name" value="AAT_like"/>
    <property type="match status" value="1"/>
</dbReference>
<dbReference type="InterPro" id="IPR004839">
    <property type="entry name" value="Aminotransferase_I/II_large"/>
</dbReference>
<dbReference type="Gene3D" id="3.90.1150.10">
    <property type="entry name" value="Aspartate Aminotransferase, domain 1"/>
    <property type="match status" value="1"/>
</dbReference>
<dbReference type="AlphaFoldDB" id="A0A367ZNZ0"/>
<organism evidence="11 12">
    <name type="scientific">Candidatus Ozemobacter sibiricus</name>
    <dbReference type="NCBI Taxonomy" id="2268124"/>
    <lineage>
        <taxon>Bacteria</taxon>
        <taxon>Candidatus Ozemobacteria</taxon>
        <taxon>Candidatus Ozemobacterales</taxon>
        <taxon>Candidatus Ozemobacteraceae</taxon>
        <taxon>Candidatus Ozemobacter</taxon>
    </lineage>
</organism>
<dbReference type="GO" id="GO:0009089">
    <property type="term" value="P:lysine biosynthetic process via diaminopimelate"/>
    <property type="evidence" value="ECO:0007669"/>
    <property type="project" value="UniProtKB-UniPathway"/>
</dbReference>
<dbReference type="GO" id="GO:0010285">
    <property type="term" value="F:L,L-diaminopimelate aminotransferase activity"/>
    <property type="evidence" value="ECO:0007669"/>
    <property type="project" value="UniProtKB-EC"/>
</dbReference>
<evidence type="ECO:0000256" key="9">
    <source>
        <dbReference type="NCBIfam" id="TIGR03542"/>
    </source>
</evidence>
<dbReference type="InterPro" id="IPR015421">
    <property type="entry name" value="PyrdxlP-dep_Trfase_major"/>
</dbReference>
<dbReference type="Gene3D" id="3.40.640.10">
    <property type="entry name" value="Type I PLP-dependent aspartate aminotransferase-like (Major domain)"/>
    <property type="match status" value="1"/>
</dbReference>
<evidence type="ECO:0000256" key="5">
    <source>
        <dbReference type="ARBA" id="ARBA00022576"/>
    </source>
</evidence>
<evidence type="ECO:0000313" key="12">
    <source>
        <dbReference type="Proteomes" id="UP000252355"/>
    </source>
</evidence>
<feature type="domain" description="Aminotransferase class I/classII large" evidence="10">
    <location>
        <begin position="36"/>
        <end position="399"/>
    </location>
</feature>
<dbReference type="InterPro" id="IPR015424">
    <property type="entry name" value="PyrdxlP-dep_Trfase"/>
</dbReference>
<comment type="cofactor">
    <cofactor evidence="1">
        <name>pyridoxal 5'-phosphate</name>
        <dbReference type="ChEBI" id="CHEBI:597326"/>
    </cofactor>
</comment>
<comment type="pathway">
    <text evidence="2">Amino-acid biosynthesis; L-lysine biosynthesis via DAP pathway; LL-2,6-diaminopimelate from (S)-tetrahydrodipicolinate (aminotransferase route): step 1/1.</text>
</comment>
<keyword evidence="7" id="KW-0663">Pyridoxal phosphate</keyword>
<dbReference type="HAMAP" id="MF_01642">
    <property type="entry name" value="DapL_aminotrans_1"/>
    <property type="match status" value="1"/>
</dbReference>
<dbReference type="SUPFAM" id="SSF53383">
    <property type="entry name" value="PLP-dependent transferases"/>
    <property type="match status" value="1"/>
</dbReference>
<protein>
    <recommendedName>
        <fullName evidence="4 9">LL-diaminopimelate aminotransferase</fullName>
        <ecNumber evidence="3 9">2.6.1.83</ecNumber>
    </recommendedName>
</protein>
<dbReference type="EMBL" id="QOQW01000016">
    <property type="protein sequence ID" value="RCK79081.1"/>
    <property type="molecule type" value="Genomic_DNA"/>
</dbReference>
<dbReference type="InterPro" id="IPR019942">
    <property type="entry name" value="DapL/ALD1"/>
</dbReference>